<sequence>MGIPLPLIPHSEVYHEGPVDVNGPFAVHQENPLLLILRDLLAVLQGAYIVNGVSDVLHLRGLYEFVGQFHLIKEYLHLSRILALPDSLLADLQECHLSDVPHDAHQLGRPLSRLQGLGILAEHVLVVLAAYESAVGREKLPHMLHSDYIERKAQGQEFQEVPYAVQVLHAQ</sequence>
<dbReference type="EMBL" id="VSSQ01057113">
    <property type="protein sequence ID" value="MPN10923.1"/>
    <property type="molecule type" value="Genomic_DNA"/>
</dbReference>
<evidence type="ECO:0000313" key="1">
    <source>
        <dbReference type="EMBL" id="MPN10923.1"/>
    </source>
</evidence>
<proteinExistence type="predicted"/>
<name>A0A645FEW8_9ZZZZ</name>
<organism evidence="1">
    <name type="scientific">bioreactor metagenome</name>
    <dbReference type="NCBI Taxonomy" id="1076179"/>
    <lineage>
        <taxon>unclassified sequences</taxon>
        <taxon>metagenomes</taxon>
        <taxon>ecological metagenomes</taxon>
    </lineage>
</organism>
<reference evidence="1" key="1">
    <citation type="submission" date="2019-08" db="EMBL/GenBank/DDBJ databases">
        <authorList>
            <person name="Kucharzyk K."/>
            <person name="Murdoch R.W."/>
            <person name="Higgins S."/>
            <person name="Loffler F."/>
        </authorList>
    </citation>
    <scope>NUCLEOTIDE SEQUENCE</scope>
</reference>
<protein>
    <submittedName>
        <fullName evidence="1">Uncharacterized protein</fullName>
    </submittedName>
</protein>
<gene>
    <name evidence="1" type="ORF">SDC9_158220</name>
</gene>
<dbReference type="AlphaFoldDB" id="A0A645FEW8"/>
<accession>A0A645FEW8</accession>
<comment type="caution">
    <text evidence="1">The sequence shown here is derived from an EMBL/GenBank/DDBJ whole genome shotgun (WGS) entry which is preliminary data.</text>
</comment>